<reference evidence="1" key="1">
    <citation type="submission" date="2021-05" db="EMBL/GenBank/DDBJ databases">
        <authorList>
            <person name="Pietrasiak N."/>
            <person name="Ward R."/>
            <person name="Stajich J.E."/>
            <person name="Kurbessoian T."/>
        </authorList>
    </citation>
    <scope>NUCLEOTIDE SEQUENCE</scope>
    <source>
        <strain evidence="1">CPER-KK1</strain>
    </source>
</reference>
<name>A0A951PUK5_9CYAN</name>
<accession>A0A951PUK5</accession>
<evidence type="ECO:0000313" key="2">
    <source>
        <dbReference type="Proteomes" id="UP000753908"/>
    </source>
</evidence>
<protein>
    <submittedName>
        <fullName evidence="1">Uncharacterized protein</fullName>
    </submittedName>
</protein>
<comment type="caution">
    <text evidence="1">The sequence shown here is derived from an EMBL/GenBank/DDBJ whole genome shotgun (WGS) entry which is preliminary data.</text>
</comment>
<gene>
    <name evidence="1" type="ORF">KME25_31540</name>
</gene>
<dbReference type="AlphaFoldDB" id="A0A951PUK5"/>
<proteinExistence type="predicted"/>
<evidence type="ECO:0000313" key="1">
    <source>
        <dbReference type="EMBL" id="MBW4548903.1"/>
    </source>
</evidence>
<organism evidence="1 2">
    <name type="scientific">Symplocastrum torsivum CPER-KK1</name>
    <dbReference type="NCBI Taxonomy" id="450513"/>
    <lineage>
        <taxon>Bacteria</taxon>
        <taxon>Bacillati</taxon>
        <taxon>Cyanobacteriota</taxon>
        <taxon>Cyanophyceae</taxon>
        <taxon>Oscillatoriophycideae</taxon>
        <taxon>Oscillatoriales</taxon>
        <taxon>Microcoleaceae</taxon>
        <taxon>Symplocastrum</taxon>
    </lineage>
</organism>
<dbReference type="Proteomes" id="UP000753908">
    <property type="component" value="Unassembled WGS sequence"/>
</dbReference>
<dbReference type="EMBL" id="JAHHIF010000075">
    <property type="protein sequence ID" value="MBW4548903.1"/>
    <property type="molecule type" value="Genomic_DNA"/>
</dbReference>
<reference evidence="1" key="2">
    <citation type="journal article" date="2022" name="Microbiol. Resour. Announc.">
        <title>Metagenome Sequencing to Explore Phylogenomics of Terrestrial Cyanobacteria.</title>
        <authorList>
            <person name="Ward R.D."/>
            <person name="Stajich J.E."/>
            <person name="Johansen J.R."/>
            <person name="Huntemann M."/>
            <person name="Clum A."/>
            <person name="Foster B."/>
            <person name="Foster B."/>
            <person name="Roux S."/>
            <person name="Palaniappan K."/>
            <person name="Varghese N."/>
            <person name="Mukherjee S."/>
            <person name="Reddy T.B.K."/>
            <person name="Daum C."/>
            <person name="Copeland A."/>
            <person name="Chen I.A."/>
            <person name="Ivanova N.N."/>
            <person name="Kyrpides N.C."/>
            <person name="Shapiro N."/>
            <person name="Eloe-Fadrosh E.A."/>
            <person name="Pietrasiak N."/>
        </authorList>
    </citation>
    <scope>NUCLEOTIDE SEQUENCE</scope>
    <source>
        <strain evidence="1">CPER-KK1</strain>
    </source>
</reference>
<sequence>MSTSAGFLREPTTVTSCIEQRMHSYDLSAYGVTKLICYLRGETNYRSLQKAVTDALQAIERSKLPMVFDIVTALGGEFAVACPDKPALIVKSPEQLRQIVQDLAAGMKVSQIASAIATRRGITSGYQGIHSSISKSLRSLDNSQFLRVSEIIEVLGFKLLIQWQTLKLSGSSKGQLLGTLIPLVAPGLNLLEEQGNHLLVPLPLVAEFQEHFGLHVVTELWKVTSTAIKEE</sequence>